<dbReference type="EMBL" id="CP006935">
    <property type="protein sequence ID" value="AHC40449.1"/>
    <property type="molecule type" value="Genomic_DNA"/>
</dbReference>
<keyword evidence="2" id="KW-1185">Reference proteome</keyword>
<name>A0ABM5P2D1_9MOLU</name>
<evidence type="ECO:0000313" key="1">
    <source>
        <dbReference type="EMBL" id="AHC40449.1"/>
    </source>
</evidence>
<dbReference type="RefSeq" id="WP_024071459.1">
    <property type="nucleotide sequence ID" value="NC_023062.1"/>
</dbReference>
<organism evidence="1 2">
    <name type="scientific">Mycoplasma ovis str. Michigan</name>
    <dbReference type="NCBI Taxonomy" id="1415773"/>
    <lineage>
        <taxon>Bacteria</taxon>
        <taxon>Bacillati</taxon>
        <taxon>Mycoplasmatota</taxon>
        <taxon>Mollicutes</taxon>
        <taxon>Mycoplasmataceae</taxon>
        <taxon>Mycoplasma</taxon>
    </lineage>
</organism>
<dbReference type="Proteomes" id="UP000018745">
    <property type="component" value="Chromosome"/>
</dbReference>
<proteinExistence type="predicted"/>
<evidence type="ECO:0000313" key="2">
    <source>
        <dbReference type="Proteomes" id="UP000018745"/>
    </source>
</evidence>
<gene>
    <name evidence="1" type="ORF">OVS_03500</name>
</gene>
<reference evidence="1 2" key="1">
    <citation type="journal article" date="2014" name="Genome Announc.">
        <title>Complete Genome Sequence of Mycoplasma ovis Strain Michigan, a Hemoplasma of Sheep with Two Distinct 16S rRNA Genes.</title>
        <authorList>
            <person name="Deshuillers P.L."/>
            <person name="Santos A.P."/>
            <person name="do Nascimento N.C."/>
            <person name="Hampel J.A."/>
            <person name="Bergin I.L."/>
            <person name="Dyson M.C."/>
            <person name="Messick J.B."/>
        </authorList>
    </citation>
    <scope>NUCLEOTIDE SEQUENCE [LARGE SCALE GENOMIC DNA]</scope>
    <source>
        <strain evidence="1 2">Michigan</strain>
    </source>
</reference>
<accession>A0ABM5P2D1</accession>
<sequence length="194" mass="21485">MLGSPYVFALQQGNLSSSEDSKNVQSTHFSTNPSLTEEAQEIVETKPVLPESIKDLGNCEVTKSLDSLDTMLWDLGLDSSIYVTVSCENTITNSDTEEAKLPSNWIGIFPEILFKQKHTLVGRSKLKIEMLISPLNQELGSESYSRVVFKGNKCESDISGEFKGETQQADEKEVKLINITSPDSVKDNIYLVSN</sequence>
<protein>
    <submittedName>
        <fullName evidence="1">Uncharacterized protein</fullName>
    </submittedName>
</protein>